<dbReference type="GO" id="GO:0008270">
    <property type="term" value="F:zinc ion binding"/>
    <property type="evidence" value="ECO:0007669"/>
    <property type="project" value="UniProtKB-KW"/>
</dbReference>
<evidence type="ECO:0000256" key="1">
    <source>
        <dbReference type="ARBA" id="ARBA00022723"/>
    </source>
</evidence>
<dbReference type="InterPro" id="IPR001841">
    <property type="entry name" value="Znf_RING"/>
</dbReference>
<comment type="caution">
    <text evidence="7">The sequence shown here is derived from an EMBL/GenBank/DDBJ whole genome shotgun (WGS) entry which is preliminary data.</text>
</comment>
<evidence type="ECO:0000256" key="4">
    <source>
        <dbReference type="PROSITE-ProRule" id="PRU00175"/>
    </source>
</evidence>
<dbReference type="PANTHER" id="PTHR45931">
    <property type="entry name" value="SI:CH211-59O9.10"/>
    <property type="match status" value="1"/>
</dbReference>
<dbReference type="SMART" id="SM00184">
    <property type="entry name" value="RING"/>
    <property type="match status" value="1"/>
</dbReference>
<dbReference type="VEuPathDB" id="TriTrypDB:ECC02_008324"/>
<dbReference type="VEuPathDB" id="TriTrypDB:TcBrA4_0098090"/>
<dbReference type="VEuPathDB" id="TriTrypDB:TcCLB.511467.16"/>
<dbReference type="Pfam" id="PF13639">
    <property type="entry name" value="zf-RING_2"/>
    <property type="match status" value="1"/>
</dbReference>
<dbReference type="GO" id="GO:0061630">
    <property type="term" value="F:ubiquitin protein ligase activity"/>
    <property type="evidence" value="ECO:0007669"/>
    <property type="project" value="TreeGrafter"/>
</dbReference>
<dbReference type="CDD" id="cd16473">
    <property type="entry name" value="RING-H2_RNF103"/>
    <property type="match status" value="1"/>
</dbReference>
<keyword evidence="3" id="KW-0862">Zinc</keyword>
<dbReference type="InterPro" id="IPR013083">
    <property type="entry name" value="Znf_RING/FYVE/PHD"/>
</dbReference>
<proteinExistence type="predicted"/>
<dbReference type="SMR" id="A0A2V2WU39"/>
<sequence length="393" mass="43824">MMPMQRINFGDLNDGIDWVNALPPHIVAQQESNRALRAREQPPSLFMTWPLPEDSFPVPLSVRTRREPEARGTGAQGSISRRGVTNLQVGTVRPQRGRAQLSQTFSHHNQQLVPGTSRQVSEQFVSQPRSQELRRQAPSMGEVRSTFARLASSMMDSHITGMLSMVDEMMEMHRGPFQAALDAAAAFEERNIQIISTDGPRGHTEDPSYTRIEVSMQTSSNAAPQFSARVERGVMRPGQHSHRNRSGAEYDIITGRRRVSLGVDAAANTTGGTRRGGNDGDWEINDFSFENLLRLDEGRRPTGLPLQQIRGMKGVPYSNLKSKNETAKGSGNAPGEHREECAICLEEFSSGTLVLKIGCGHVFHHGCLVKWFKESNRCPKCRFEIPRQGERLR</sequence>
<dbReference type="Proteomes" id="UP000246078">
    <property type="component" value="Unassembled WGS sequence"/>
</dbReference>
<dbReference type="GO" id="GO:0006511">
    <property type="term" value="P:ubiquitin-dependent protein catabolic process"/>
    <property type="evidence" value="ECO:0007669"/>
    <property type="project" value="TreeGrafter"/>
</dbReference>
<protein>
    <recommendedName>
        <fullName evidence="6">RING-type domain-containing protein</fullName>
    </recommendedName>
</protein>
<dbReference type="VEuPathDB" id="TriTrypDB:BCY84_19584"/>
<dbReference type="GO" id="GO:0005634">
    <property type="term" value="C:nucleus"/>
    <property type="evidence" value="ECO:0007669"/>
    <property type="project" value="TreeGrafter"/>
</dbReference>
<evidence type="ECO:0000313" key="8">
    <source>
        <dbReference type="Proteomes" id="UP000246078"/>
    </source>
</evidence>
<dbReference type="PANTHER" id="PTHR45931:SF3">
    <property type="entry name" value="RING ZINC FINGER-CONTAINING PROTEIN"/>
    <property type="match status" value="1"/>
</dbReference>
<dbReference type="VEuPathDB" id="TriTrypDB:TCSYLVIO_010492"/>
<dbReference type="VEuPathDB" id="TriTrypDB:TCDM_03706"/>
<name>A0A2V2WU39_TRYCR</name>
<keyword evidence="2 4" id="KW-0863">Zinc-finger</keyword>
<gene>
    <name evidence="7" type="ORF">C3747_62g137</name>
</gene>
<feature type="domain" description="RING-type" evidence="6">
    <location>
        <begin position="341"/>
        <end position="382"/>
    </location>
</feature>
<evidence type="ECO:0000256" key="3">
    <source>
        <dbReference type="ARBA" id="ARBA00022833"/>
    </source>
</evidence>
<dbReference type="AlphaFoldDB" id="A0A2V2WU39"/>
<feature type="region of interest" description="Disordered" evidence="5">
    <location>
        <begin position="316"/>
        <end position="335"/>
    </location>
</feature>
<dbReference type="VEuPathDB" id="TriTrypDB:TcCL_NonESM11394"/>
<evidence type="ECO:0000256" key="2">
    <source>
        <dbReference type="ARBA" id="ARBA00022771"/>
    </source>
</evidence>
<dbReference type="VEuPathDB" id="TriTrypDB:Tc_MARK_3813"/>
<dbReference type="VEuPathDB" id="TriTrypDB:TcCLB.449759.9"/>
<dbReference type="InterPro" id="IPR051834">
    <property type="entry name" value="RING_finger_E3_ligase"/>
</dbReference>
<dbReference type="OrthoDB" id="3365801at2759"/>
<evidence type="ECO:0000259" key="6">
    <source>
        <dbReference type="PROSITE" id="PS50089"/>
    </source>
</evidence>
<evidence type="ECO:0000313" key="7">
    <source>
        <dbReference type="EMBL" id="PWV11199.1"/>
    </source>
</evidence>
<feature type="compositionally biased region" description="Polar residues" evidence="5">
    <location>
        <begin position="76"/>
        <end position="86"/>
    </location>
</feature>
<keyword evidence="1" id="KW-0479">Metal-binding</keyword>
<dbReference type="VEuPathDB" id="TriTrypDB:C3747_62g137"/>
<accession>A0A2V2WU39</accession>
<dbReference type="SUPFAM" id="SSF57850">
    <property type="entry name" value="RING/U-box"/>
    <property type="match status" value="1"/>
</dbReference>
<dbReference type="OMA" id="CRYEIPR"/>
<dbReference type="Gene3D" id="3.30.40.10">
    <property type="entry name" value="Zinc/RING finger domain, C3HC4 (zinc finger)"/>
    <property type="match status" value="1"/>
</dbReference>
<dbReference type="EMBL" id="PRFC01000062">
    <property type="protein sequence ID" value="PWV11199.1"/>
    <property type="molecule type" value="Genomic_DNA"/>
</dbReference>
<organism evidence="7 8">
    <name type="scientific">Trypanosoma cruzi</name>
    <dbReference type="NCBI Taxonomy" id="5693"/>
    <lineage>
        <taxon>Eukaryota</taxon>
        <taxon>Discoba</taxon>
        <taxon>Euglenozoa</taxon>
        <taxon>Kinetoplastea</taxon>
        <taxon>Metakinetoplastina</taxon>
        <taxon>Trypanosomatida</taxon>
        <taxon>Trypanosomatidae</taxon>
        <taxon>Trypanosoma</taxon>
        <taxon>Schizotrypanum</taxon>
    </lineage>
</organism>
<reference evidence="7 8" key="1">
    <citation type="journal article" date="2018" name="Microb. Genom.">
        <title>Expanding an expanded genome: long-read sequencing of Trypanosoma cruzi.</title>
        <authorList>
            <person name="Berna L."/>
            <person name="Rodriguez M."/>
            <person name="Chiribao M.L."/>
            <person name="Parodi-Talice A."/>
            <person name="Pita S."/>
            <person name="Rijo G."/>
            <person name="Alvarez-Valin F."/>
            <person name="Robello C."/>
        </authorList>
    </citation>
    <scope>NUCLEOTIDE SEQUENCE [LARGE SCALE GENOMIC DNA]</scope>
    <source>
        <strain evidence="7 8">TCC</strain>
    </source>
</reference>
<evidence type="ECO:0000256" key="5">
    <source>
        <dbReference type="SAM" id="MobiDB-lite"/>
    </source>
</evidence>
<dbReference type="VEuPathDB" id="TriTrypDB:TcG_08899"/>
<dbReference type="PROSITE" id="PS50089">
    <property type="entry name" value="ZF_RING_2"/>
    <property type="match status" value="1"/>
</dbReference>
<feature type="region of interest" description="Disordered" evidence="5">
    <location>
        <begin position="64"/>
        <end position="86"/>
    </location>
</feature>
<dbReference type="VEuPathDB" id="TriTrypDB:C4B63_54g8"/>